<dbReference type="InterPro" id="IPR058917">
    <property type="entry name" value="RESC6_dom"/>
</dbReference>
<proteinExistence type="predicted"/>
<dbReference type="VEuPathDB" id="TriTrypDB:TEOVI_000506300"/>
<protein>
    <recommendedName>
        <fullName evidence="2">RNA-editing substrate-binding complex 6 protein domain-containing protein</fullName>
    </recommendedName>
</protein>
<feature type="region of interest" description="Disordered" evidence="1">
    <location>
        <begin position="865"/>
        <end position="963"/>
    </location>
</feature>
<comment type="caution">
    <text evidence="3">The sequence shown here is derived from an EMBL/GenBank/DDBJ whole genome shotgun (WGS) entry which is preliminary data.</text>
</comment>
<evidence type="ECO:0000259" key="2">
    <source>
        <dbReference type="Pfam" id="PF26188"/>
    </source>
</evidence>
<feature type="domain" description="RNA-editing substrate-binding complex 6 protein" evidence="2">
    <location>
        <begin position="479"/>
        <end position="653"/>
    </location>
</feature>
<name>A0A1G4I7E5_TRYEQ</name>
<dbReference type="GeneID" id="92379003"/>
<dbReference type="RefSeq" id="XP_067078990.1">
    <property type="nucleotide sequence ID" value="XM_067222889.1"/>
</dbReference>
<reference evidence="3" key="1">
    <citation type="submission" date="2016-09" db="EMBL/GenBank/DDBJ databases">
        <authorList>
            <person name="Hebert L."/>
            <person name="Moumen B."/>
        </authorList>
    </citation>
    <scope>NUCLEOTIDE SEQUENCE [LARGE SCALE GENOMIC DNA]</scope>
    <source>
        <strain evidence="3">OVI</strain>
    </source>
</reference>
<accession>A0A1G4I7E5</accession>
<evidence type="ECO:0000256" key="1">
    <source>
        <dbReference type="SAM" id="MobiDB-lite"/>
    </source>
</evidence>
<organism evidence="3 4">
    <name type="scientific">Trypanosoma equiperdum</name>
    <dbReference type="NCBI Taxonomy" id="5694"/>
    <lineage>
        <taxon>Eukaryota</taxon>
        <taxon>Discoba</taxon>
        <taxon>Euglenozoa</taxon>
        <taxon>Kinetoplastea</taxon>
        <taxon>Metakinetoplastina</taxon>
        <taxon>Trypanosomatida</taxon>
        <taxon>Trypanosomatidae</taxon>
        <taxon>Trypanosoma</taxon>
    </lineage>
</organism>
<evidence type="ECO:0000313" key="4">
    <source>
        <dbReference type="Proteomes" id="UP000195570"/>
    </source>
</evidence>
<gene>
    <name evidence="3" type="ORF">TEOVI_000506300</name>
</gene>
<dbReference type="Proteomes" id="UP000195570">
    <property type="component" value="Unassembled WGS sequence"/>
</dbReference>
<keyword evidence="4" id="KW-1185">Reference proteome</keyword>
<sequence>MLTRVIHDLYHLKKIHSVVLDEKLGHALKEKLTALELSVGPSPGPSALRRLLECLAYFQLEQSPVAAKAVALVRAELPRMTGGQLSRTIAACCMLGQNDISFSALPLLSEALPSMDSTGTVQLIDSLAAAGVRHEDTWSLLAEHCIRRMDGFTGQQLYRIIECFYERRVHYPDFYVVAERHICAQPSSYISMEHLSAVIECYRGLEMPVVSLLAASSARSAEGFESALAAMSPARARRDHRAEGGPSSLTAEAKGALNPSVVAAFVQSMLKAVQAADEVQLTDMLHKCEVKQVMHAEIMEAIALRLKGLHNAAPNVSRTTALMRLMMRFEKREWFAAAAAPLCELMDACVEDALTVYGHRLLNLADGALKLFPADKQPTHFYTVLVRDMKFGDVTASVDVRRLPLVVGVMLALRAYGGPTLLEQHMPMISVAAANAPFRVQVELAAMLAPLPMAKKTFLPDLFTSLSSQKNWSRKLVAREAILLMEALTRSRLPFNDLLLVVVEFTRRNPSRFDAPELVNILLQCATLGFNDVEFYSATATHILEKAANATVHDLCMLMYAFTFVLKGVIRVVQQMMPRLRVSASHATARDIVLLLYSSVKLGITRHAEVTVPFCDRALNILPSFKGEELASCMGSLRALKLDHEELLSATAEVLGNELQRRESCNDTGHKETAVINASGTSSAAGAMLTDAQFISITSAIVQLRPALLRPEWHPPLQAICLHSLSGAGAAQTHLIAGTLAALTEAPCKQEHRELLLERANDVCERFASGIIAAEVVLALHTLMLQEGLSDEEVKEILSPTPLIAFAKSHHSSIISNTDTRDKLRGKGLLLLLSGVVPSSIQGSVITGGPFQELSLRESLLLQRKETRQTNASKDGPSSRRKTRGALKPTTLISSTKPKRVKDCMTDDGDDIRRRRRSSAVRDEDSNALSGDNDDVASRRGTADGSNKCYAGEPHKDVEEFHL</sequence>
<feature type="compositionally biased region" description="Basic and acidic residues" evidence="1">
    <location>
        <begin position="953"/>
        <end position="963"/>
    </location>
</feature>
<evidence type="ECO:0000313" key="3">
    <source>
        <dbReference type="EMBL" id="SCU67710.1"/>
    </source>
</evidence>
<dbReference type="Pfam" id="PF26188">
    <property type="entry name" value="RESC6"/>
    <property type="match status" value="1"/>
</dbReference>
<dbReference type="AlphaFoldDB" id="A0A1G4I7E5"/>
<dbReference type="EMBL" id="CZPT02000791">
    <property type="protein sequence ID" value="SCU67710.1"/>
    <property type="molecule type" value="Genomic_DNA"/>
</dbReference>